<protein>
    <submittedName>
        <fullName evidence="9">Cation diffusion facilitator family transporter</fullName>
    </submittedName>
</protein>
<feature type="domain" description="Cation efflux protein transmembrane" evidence="8">
    <location>
        <begin position="9"/>
        <end position="221"/>
    </location>
</feature>
<evidence type="ECO:0000313" key="9">
    <source>
        <dbReference type="EMBL" id="NYD22315.1"/>
    </source>
</evidence>
<dbReference type="GO" id="GO:0008324">
    <property type="term" value="F:monoatomic cation transmembrane transporter activity"/>
    <property type="evidence" value="ECO:0007669"/>
    <property type="project" value="InterPro"/>
</dbReference>
<feature type="transmembrane region" description="Helical" evidence="7">
    <location>
        <begin position="171"/>
        <end position="190"/>
    </location>
</feature>
<dbReference type="PANTHER" id="PTHR13414:SF9">
    <property type="entry name" value="PROTON-COUPLED ZINC ANTIPORTER SLC30A9, MITOCHONDRIAL"/>
    <property type="match status" value="1"/>
</dbReference>
<name>A0A7Y9DKL4_9ACTN</name>
<evidence type="ECO:0000259" key="8">
    <source>
        <dbReference type="Pfam" id="PF01545"/>
    </source>
</evidence>
<dbReference type="PANTHER" id="PTHR13414">
    <property type="entry name" value="HUEL-CATION TRANSPORTER"/>
    <property type="match status" value="1"/>
</dbReference>
<evidence type="ECO:0000256" key="3">
    <source>
        <dbReference type="ARBA" id="ARBA00022692"/>
    </source>
</evidence>
<dbReference type="EMBL" id="JACCBB010000001">
    <property type="protein sequence ID" value="NYD22315.1"/>
    <property type="molecule type" value="Genomic_DNA"/>
</dbReference>
<feature type="transmembrane region" description="Helical" evidence="7">
    <location>
        <begin position="34"/>
        <end position="56"/>
    </location>
</feature>
<evidence type="ECO:0000256" key="6">
    <source>
        <dbReference type="SAM" id="MobiDB-lite"/>
    </source>
</evidence>
<proteinExistence type="predicted"/>
<feature type="compositionally biased region" description="Low complexity" evidence="6">
    <location>
        <begin position="337"/>
        <end position="347"/>
    </location>
</feature>
<dbReference type="InterPro" id="IPR058533">
    <property type="entry name" value="Cation_efflux_TM"/>
</dbReference>
<evidence type="ECO:0000256" key="1">
    <source>
        <dbReference type="ARBA" id="ARBA00004141"/>
    </source>
</evidence>
<organism evidence="9 10">
    <name type="scientific">Kineococcus aurantiacus</name>
    <dbReference type="NCBI Taxonomy" id="37633"/>
    <lineage>
        <taxon>Bacteria</taxon>
        <taxon>Bacillati</taxon>
        <taxon>Actinomycetota</taxon>
        <taxon>Actinomycetes</taxon>
        <taxon>Kineosporiales</taxon>
        <taxon>Kineosporiaceae</taxon>
        <taxon>Kineococcus</taxon>
    </lineage>
</organism>
<reference evidence="9 10" key="1">
    <citation type="submission" date="2020-07" db="EMBL/GenBank/DDBJ databases">
        <title>Sequencing the genomes of 1000 actinobacteria strains.</title>
        <authorList>
            <person name="Klenk H.-P."/>
        </authorList>
    </citation>
    <scope>NUCLEOTIDE SEQUENCE [LARGE SCALE GENOMIC DNA]</scope>
    <source>
        <strain evidence="9 10">DSM 7487</strain>
    </source>
</reference>
<dbReference type="Gene3D" id="1.20.1510.10">
    <property type="entry name" value="Cation efflux protein transmembrane domain"/>
    <property type="match status" value="1"/>
</dbReference>
<dbReference type="Pfam" id="PF01545">
    <property type="entry name" value="Cation_efflux"/>
    <property type="match status" value="1"/>
</dbReference>
<dbReference type="SUPFAM" id="SSF161111">
    <property type="entry name" value="Cation efflux protein transmembrane domain-like"/>
    <property type="match status" value="1"/>
</dbReference>
<feature type="transmembrane region" description="Helical" evidence="7">
    <location>
        <begin position="196"/>
        <end position="214"/>
    </location>
</feature>
<evidence type="ECO:0000256" key="4">
    <source>
        <dbReference type="ARBA" id="ARBA00022989"/>
    </source>
</evidence>
<feature type="transmembrane region" description="Helical" evidence="7">
    <location>
        <begin position="115"/>
        <end position="133"/>
    </location>
</feature>
<comment type="subcellular location">
    <subcellularLocation>
        <location evidence="1">Membrane</location>
        <topology evidence="1">Multi-pass membrane protein</topology>
    </subcellularLocation>
</comment>
<dbReference type="InterPro" id="IPR002524">
    <property type="entry name" value="Cation_efflux"/>
</dbReference>
<comment type="caution">
    <text evidence="9">The sequence shown here is derived from an EMBL/GenBank/DDBJ whole genome shotgun (WGS) entry which is preliminary data.</text>
</comment>
<dbReference type="GO" id="GO:0006829">
    <property type="term" value="P:zinc ion transport"/>
    <property type="evidence" value="ECO:0007669"/>
    <property type="project" value="InterPro"/>
</dbReference>
<dbReference type="InterPro" id="IPR040177">
    <property type="entry name" value="SLC30A9"/>
</dbReference>
<dbReference type="Proteomes" id="UP000521922">
    <property type="component" value="Unassembled WGS sequence"/>
</dbReference>
<evidence type="ECO:0000256" key="2">
    <source>
        <dbReference type="ARBA" id="ARBA00022448"/>
    </source>
</evidence>
<dbReference type="SUPFAM" id="SSF160240">
    <property type="entry name" value="Cation efflux protein cytoplasmic domain-like"/>
    <property type="match status" value="1"/>
</dbReference>
<evidence type="ECO:0000313" key="10">
    <source>
        <dbReference type="Proteomes" id="UP000521922"/>
    </source>
</evidence>
<accession>A0A7Y9DKL4</accession>
<feature type="transmembrane region" description="Helical" evidence="7">
    <location>
        <begin position="76"/>
        <end position="95"/>
    </location>
</feature>
<dbReference type="AlphaFoldDB" id="A0A7Y9DKL4"/>
<keyword evidence="10" id="KW-1185">Reference proteome</keyword>
<keyword evidence="2" id="KW-0813">Transport</keyword>
<evidence type="ECO:0000256" key="5">
    <source>
        <dbReference type="ARBA" id="ARBA00023136"/>
    </source>
</evidence>
<evidence type="ECO:0000256" key="7">
    <source>
        <dbReference type="SAM" id="Phobius"/>
    </source>
</evidence>
<dbReference type="InterPro" id="IPR027469">
    <property type="entry name" value="Cation_efflux_TMD_sf"/>
</dbReference>
<keyword evidence="3 7" id="KW-0812">Transmembrane</keyword>
<dbReference type="InterPro" id="IPR036837">
    <property type="entry name" value="Cation_efflux_CTD_sf"/>
</dbReference>
<dbReference type="RefSeq" id="WP_179751198.1">
    <property type="nucleotide sequence ID" value="NZ_BAAAGN010000022.1"/>
</dbReference>
<keyword evidence="5 7" id="KW-0472">Membrane</keyword>
<sequence length="356" mass="37191">MAEETRGTVLVALLANVGVGIAKAVGGVVTGSSALLAEAAHSVADTLNEAFLLLSLSRADRPADRTHPFGYGKERFFWSLLAAVGIFVSGAVFSIAEGVSALTGDPEPTSTEHFVVIYAILGVSVVLEGGSLLKALRQVVREAASAHRRLLTYVVRSPDPTVKTVASEDSIAVLGVLVALAGTVLHQVTGSGVWDGVSSIVIGALLAVVAFLLGRDTKELLIGEAADPAVRLEAVRVLAAERAIVRVQEVLTMQLGPDGVLVAGRVQFDEALTALQVEEACTRAEEEMRRRVPTITQVFLDPSSVSASADAAARERWAVTEREAQQLLDPDAPAPAVPQARTRVGRGLRAGAGSGR</sequence>
<feature type="region of interest" description="Disordered" evidence="6">
    <location>
        <begin position="324"/>
        <end position="356"/>
    </location>
</feature>
<keyword evidence="4 7" id="KW-1133">Transmembrane helix</keyword>
<dbReference type="NCBIfam" id="TIGR01297">
    <property type="entry name" value="CDF"/>
    <property type="match status" value="1"/>
</dbReference>
<dbReference type="GO" id="GO:0016020">
    <property type="term" value="C:membrane"/>
    <property type="evidence" value="ECO:0007669"/>
    <property type="project" value="UniProtKB-SubCell"/>
</dbReference>
<gene>
    <name evidence="9" type="ORF">BJ968_001855</name>
</gene>